<evidence type="ECO:0000256" key="9">
    <source>
        <dbReference type="SAM" id="Phobius"/>
    </source>
</evidence>
<feature type="compositionally biased region" description="Polar residues" evidence="8">
    <location>
        <begin position="1"/>
        <end position="14"/>
    </location>
</feature>
<evidence type="ECO:0000313" key="11">
    <source>
        <dbReference type="EMBL" id="EDR08548.1"/>
    </source>
</evidence>
<evidence type="ECO:0000259" key="10">
    <source>
        <dbReference type="Pfam" id="PF01699"/>
    </source>
</evidence>
<dbReference type="HOGENOM" id="CLU_008721_4_2_1"/>
<feature type="transmembrane region" description="Helical" evidence="9">
    <location>
        <begin position="434"/>
        <end position="452"/>
    </location>
</feature>
<keyword evidence="12" id="KW-1185">Reference proteome</keyword>
<feature type="region of interest" description="Disordered" evidence="8">
    <location>
        <begin position="48"/>
        <end position="73"/>
    </location>
</feature>
<name>B0DAK7_LACBS</name>
<feature type="region of interest" description="Disordered" evidence="8">
    <location>
        <begin position="1"/>
        <end position="32"/>
    </location>
</feature>
<evidence type="ECO:0000256" key="8">
    <source>
        <dbReference type="SAM" id="MobiDB-lite"/>
    </source>
</evidence>
<evidence type="ECO:0000256" key="6">
    <source>
        <dbReference type="ARBA" id="ARBA00023065"/>
    </source>
</evidence>
<dbReference type="GO" id="GO:0015369">
    <property type="term" value="F:calcium:proton antiporter activity"/>
    <property type="evidence" value="ECO:0007669"/>
    <property type="project" value="TreeGrafter"/>
</dbReference>
<evidence type="ECO:0000256" key="3">
    <source>
        <dbReference type="ARBA" id="ARBA00022448"/>
    </source>
</evidence>
<dbReference type="PANTHER" id="PTHR31503">
    <property type="entry name" value="VACUOLAR CALCIUM ION TRANSPORTER"/>
    <property type="match status" value="1"/>
</dbReference>
<comment type="subcellular location">
    <subcellularLocation>
        <location evidence="1">Endomembrane system</location>
        <topology evidence="1">Multi-pass membrane protein</topology>
    </subcellularLocation>
</comment>
<feature type="domain" description="Sodium/calcium exchanger membrane region" evidence="10">
    <location>
        <begin position="440"/>
        <end position="580"/>
    </location>
</feature>
<dbReference type="RefSeq" id="XP_001880773.1">
    <property type="nucleotide sequence ID" value="XM_001880738.1"/>
</dbReference>
<gene>
    <name evidence="11" type="ORF">LACBIDRAFT_297357</name>
</gene>
<evidence type="ECO:0000256" key="4">
    <source>
        <dbReference type="ARBA" id="ARBA00022692"/>
    </source>
</evidence>
<evidence type="ECO:0000256" key="5">
    <source>
        <dbReference type="ARBA" id="ARBA00022989"/>
    </source>
</evidence>
<dbReference type="InParanoid" id="B0DAK7"/>
<comment type="similarity">
    <text evidence="2">Belongs to the Ca(2+):cation antiporter (CaCA) (TC 2.A.19) family.</text>
</comment>
<feature type="transmembrane region" description="Helical" evidence="9">
    <location>
        <begin position="113"/>
        <end position="130"/>
    </location>
</feature>
<evidence type="ECO:0000256" key="2">
    <source>
        <dbReference type="ARBA" id="ARBA00008170"/>
    </source>
</evidence>
<feature type="transmembrane region" description="Helical" evidence="9">
    <location>
        <begin position="254"/>
        <end position="275"/>
    </location>
</feature>
<dbReference type="PANTHER" id="PTHR31503:SF20">
    <property type="entry name" value="CA(2+)_H(+) EXCHANGER, PUTATIVE (EUROFUNG)-RELATED"/>
    <property type="match status" value="1"/>
</dbReference>
<reference evidence="11 12" key="1">
    <citation type="journal article" date="2008" name="Nature">
        <title>The genome of Laccaria bicolor provides insights into mycorrhizal symbiosis.</title>
        <authorList>
            <person name="Martin F."/>
            <person name="Aerts A."/>
            <person name="Ahren D."/>
            <person name="Brun A."/>
            <person name="Danchin E.G.J."/>
            <person name="Duchaussoy F."/>
            <person name="Gibon J."/>
            <person name="Kohler A."/>
            <person name="Lindquist E."/>
            <person name="Pereda V."/>
            <person name="Salamov A."/>
            <person name="Shapiro H.J."/>
            <person name="Wuyts J."/>
            <person name="Blaudez D."/>
            <person name="Buee M."/>
            <person name="Brokstein P."/>
            <person name="Canbaeck B."/>
            <person name="Cohen D."/>
            <person name="Courty P.E."/>
            <person name="Coutinho P.M."/>
            <person name="Delaruelle C."/>
            <person name="Detter J.C."/>
            <person name="Deveau A."/>
            <person name="DiFazio S."/>
            <person name="Duplessis S."/>
            <person name="Fraissinet-Tachet L."/>
            <person name="Lucic E."/>
            <person name="Frey-Klett P."/>
            <person name="Fourrey C."/>
            <person name="Feussner I."/>
            <person name="Gay G."/>
            <person name="Grimwood J."/>
            <person name="Hoegger P.J."/>
            <person name="Jain P."/>
            <person name="Kilaru S."/>
            <person name="Labbe J."/>
            <person name="Lin Y.C."/>
            <person name="Legue V."/>
            <person name="Le Tacon F."/>
            <person name="Marmeisse R."/>
            <person name="Melayah D."/>
            <person name="Montanini B."/>
            <person name="Muratet M."/>
            <person name="Nehls U."/>
            <person name="Niculita-Hirzel H."/>
            <person name="Oudot-Le Secq M.P."/>
            <person name="Peter M."/>
            <person name="Quesneville H."/>
            <person name="Rajashekar B."/>
            <person name="Reich M."/>
            <person name="Rouhier N."/>
            <person name="Schmutz J."/>
            <person name="Yin T."/>
            <person name="Chalot M."/>
            <person name="Henrissat B."/>
            <person name="Kuees U."/>
            <person name="Lucas S."/>
            <person name="Van de Peer Y."/>
            <person name="Podila G.K."/>
            <person name="Polle A."/>
            <person name="Pukkila P.J."/>
            <person name="Richardson P.M."/>
            <person name="Rouze P."/>
            <person name="Sanders I.R."/>
            <person name="Stajich J.E."/>
            <person name="Tunlid A."/>
            <person name="Tuskan G."/>
            <person name="Grigoriev I.V."/>
        </authorList>
    </citation>
    <scope>NUCLEOTIDE SEQUENCE [LARGE SCALE GENOMIC DNA]</scope>
    <source>
        <strain evidence="12">S238N-H82 / ATCC MYA-4686</strain>
    </source>
</reference>
<dbReference type="OrthoDB" id="1699231at2759"/>
<dbReference type="KEGG" id="lbc:LACBIDRAFT_297357"/>
<organism evidence="12">
    <name type="scientific">Laccaria bicolor (strain S238N-H82 / ATCC MYA-4686)</name>
    <name type="common">Bicoloured deceiver</name>
    <name type="synonym">Laccaria laccata var. bicolor</name>
    <dbReference type="NCBI Taxonomy" id="486041"/>
    <lineage>
        <taxon>Eukaryota</taxon>
        <taxon>Fungi</taxon>
        <taxon>Dikarya</taxon>
        <taxon>Basidiomycota</taxon>
        <taxon>Agaricomycotina</taxon>
        <taxon>Agaricomycetes</taxon>
        <taxon>Agaricomycetidae</taxon>
        <taxon>Agaricales</taxon>
        <taxon>Agaricineae</taxon>
        <taxon>Hydnangiaceae</taxon>
        <taxon>Laccaria</taxon>
    </lineage>
</organism>
<feature type="transmembrane region" description="Helical" evidence="9">
    <location>
        <begin position="216"/>
        <end position="234"/>
    </location>
</feature>
<dbReference type="Pfam" id="PF01699">
    <property type="entry name" value="Na_Ca_ex"/>
    <property type="match status" value="2"/>
</dbReference>
<feature type="transmembrane region" description="Helical" evidence="9">
    <location>
        <begin position="472"/>
        <end position="491"/>
    </location>
</feature>
<feature type="compositionally biased region" description="Polar residues" evidence="8">
    <location>
        <begin position="395"/>
        <end position="408"/>
    </location>
</feature>
<keyword evidence="6" id="KW-0406">Ion transport</keyword>
<proteinExistence type="inferred from homology"/>
<dbReference type="InterPro" id="IPR044880">
    <property type="entry name" value="NCX_ion-bd_dom_sf"/>
</dbReference>
<dbReference type="GO" id="GO:0006874">
    <property type="term" value="P:intracellular calcium ion homeostasis"/>
    <property type="evidence" value="ECO:0007669"/>
    <property type="project" value="TreeGrafter"/>
</dbReference>
<dbReference type="InterPro" id="IPR004713">
    <property type="entry name" value="CaH_exchang"/>
</dbReference>
<dbReference type="GO" id="GO:0000329">
    <property type="term" value="C:fungal-type vacuole membrane"/>
    <property type="evidence" value="ECO:0007669"/>
    <property type="project" value="TreeGrafter"/>
</dbReference>
<feature type="transmembrane region" description="Helical" evidence="9">
    <location>
        <begin position="181"/>
        <end position="204"/>
    </location>
</feature>
<keyword evidence="7 9" id="KW-0472">Membrane</keyword>
<feature type="domain" description="Sodium/calcium exchanger membrane region" evidence="10">
    <location>
        <begin position="117"/>
        <end position="278"/>
    </location>
</feature>
<accession>B0DAK7</accession>
<feature type="transmembrane region" description="Helical" evidence="9">
    <location>
        <begin position="503"/>
        <end position="527"/>
    </location>
</feature>
<keyword evidence="4 9" id="KW-0812">Transmembrane</keyword>
<feature type="region of interest" description="Disordered" evidence="8">
    <location>
        <begin position="372"/>
        <end position="430"/>
    </location>
</feature>
<protein>
    <submittedName>
        <fullName evidence="11">Predicted protein</fullName>
    </submittedName>
</protein>
<dbReference type="EMBL" id="DS547101">
    <property type="protein sequence ID" value="EDR08548.1"/>
    <property type="molecule type" value="Genomic_DNA"/>
</dbReference>
<sequence>MAATSKYQRSLSESNIERDHELYPQNQCPELRFSSDSRSHLMMQDGTTENGLPSFYPSGAREESSRKKGATPSIGGAWTGHLQGWRVILFGSWLNVLLFLIPVSWTLNIMEEKIHSLIFAFCILALVPLVRLHDLATKELANRIGGAKTGLLNASMSNLVEMVVGISALRKCELRVVQSSLVGSILSKLLLVLGLCFLAGGMRFSEQGFDATATQVHSSLLSISVGAVLLPAAYHFALNSEHNATSPALQKRSILHMSHGVSIVLLCIYACYLLFQLWSHTHLYNDEHNKKSSRLPVAETISKERAALIRNGKARIATFVKTDSMSDFRRMINNDSTTSLTPPWRPYASPLSSPSEVTLASPGESVYFSAEGPTVRLLRPPNDPRPGSVPMSREYTVSSGASTESSTVFGDDEGGETPREQAVDPLPPKKKPQLSWALTIILLLTVTAAVAVSADWLVESMDRISTTINKEWVALILLPGVSSIAECLTAMRVSVKDELTLSIGVAVGSTIQTALFVIPFMVILAWIMGKPLSLLMDPFQSLVLYISVQTMNYVVADGKSNWLEGMILVSLYVIIGVAFWFYPGSAPLEHLSRCPVPT</sequence>
<feature type="transmembrane region" description="Helical" evidence="9">
    <location>
        <begin position="87"/>
        <end position="107"/>
    </location>
</feature>
<dbReference type="STRING" id="486041.B0DAK7"/>
<keyword evidence="3" id="KW-0813">Transport</keyword>
<evidence type="ECO:0000256" key="7">
    <source>
        <dbReference type="ARBA" id="ARBA00023136"/>
    </source>
</evidence>
<dbReference type="Gene3D" id="1.20.1420.30">
    <property type="entry name" value="NCX, central ion-binding region"/>
    <property type="match status" value="2"/>
</dbReference>
<dbReference type="AlphaFoldDB" id="B0DAK7"/>
<dbReference type="Proteomes" id="UP000001194">
    <property type="component" value="Unassembled WGS sequence"/>
</dbReference>
<evidence type="ECO:0000313" key="12">
    <source>
        <dbReference type="Proteomes" id="UP000001194"/>
    </source>
</evidence>
<feature type="transmembrane region" description="Helical" evidence="9">
    <location>
        <begin position="562"/>
        <end position="582"/>
    </location>
</feature>
<dbReference type="GeneID" id="6076284"/>
<dbReference type="InterPro" id="IPR004837">
    <property type="entry name" value="NaCa_Exmemb"/>
</dbReference>
<evidence type="ECO:0000256" key="1">
    <source>
        <dbReference type="ARBA" id="ARBA00004127"/>
    </source>
</evidence>
<keyword evidence="5 9" id="KW-1133">Transmembrane helix</keyword>
<dbReference type="GO" id="GO:0012505">
    <property type="term" value="C:endomembrane system"/>
    <property type="evidence" value="ECO:0007669"/>
    <property type="project" value="UniProtKB-SubCell"/>
</dbReference>